<protein>
    <submittedName>
        <fullName evidence="1">Uncharacterized protein</fullName>
    </submittedName>
</protein>
<gene>
    <name evidence="1" type="ORF">GALL_99850</name>
</gene>
<comment type="caution">
    <text evidence="1">The sequence shown here is derived from an EMBL/GenBank/DDBJ whole genome shotgun (WGS) entry which is preliminary data.</text>
</comment>
<sequence>MTITLHFNYTLDSTNPTYLGERDFLLKVAENDSLRLYGLGLKGGSNSGLSVTLDNSDPQRPVIGYGYDLEAHAQNAYSDLILGIIGDRPRFIDNITAASH</sequence>
<reference evidence="1" key="1">
    <citation type="submission" date="2016-10" db="EMBL/GenBank/DDBJ databases">
        <title>Sequence of Gallionella enrichment culture.</title>
        <authorList>
            <person name="Poehlein A."/>
            <person name="Muehling M."/>
            <person name="Daniel R."/>
        </authorList>
    </citation>
    <scope>NUCLEOTIDE SEQUENCE</scope>
</reference>
<name>A0A1J5SH22_9ZZZZ</name>
<evidence type="ECO:0000313" key="1">
    <source>
        <dbReference type="EMBL" id="OIR07703.1"/>
    </source>
</evidence>
<proteinExistence type="predicted"/>
<organism evidence="1">
    <name type="scientific">mine drainage metagenome</name>
    <dbReference type="NCBI Taxonomy" id="410659"/>
    <lineage>
        <taxon>unclassified sequences</taxon>
        <taxon>metagenomes</taxon>
        <taxon>ecological metagenomes</taxon>
    </lineage>
</organism>
<accession>A0A1J5SH22</accession>
<dbReference type="EMBL" id="MLJW01000035">
    <property type="protein sequence ID" value="OIR07703.1"/>
    <property type="molecule type" value="Genomic_DNA"/>
</dbReference>
<dbReference type="AlphaFoldDB" id="A0A1J5SH22"/>